<keyword evidence="4 7" id="KW-0547">Nucleotide-binding</keyword>
<evidence type="ECO:0000256" key="3">
    <source>
        <dbReference type="ARBA" id="ARBA00022679"/>
    </source>
</evidence>
<dbReference type="PROSITE" id="PS50011">
    <property type="entry name" value="PROTEIN_KINASE_DOM"/>
    <property type="match status" value="1"/>
</dbReference>
<keyword evidence="3" id="KW-0808">Transferase</keyword>
<dbReference type="SUPFAM" id="SSF51161">
    <property type="entry name" value="Trimeric LpxA-like enzymes"/>
    <property type="match status" value="1"/>
</dbReference>
<evidence type="ECO:0000259" key="8">
    <source>
        <dbReference type="PROSITE" id="PS50011"/>
    </source>
</evidence>
<dbReference type="InterPro" id="IPR000719">
    <property type="entry name" value="Prot_kinase_dom"/>
</dbReference>
<dbReference type="SUPFAM" id="SSF56112">
    <property type="entry name" value="Protein kinase-like (PK-like)"/>
    <property type="match status" value="1"/>
</dbReference>
<proteinExistence type="predicted"/>
<sequence length="548" mass="57704">MHAAGGSEIAGHRVSSILGQGGMGTVYAAQHPRLPRMVALKVLNVPVSADPSFRLRFQREGQLAASLEHPHIVPIYDCGDDRGQLWLSMRLVRGTTAAAQVAITPQGMPVEPVLDIVRAVASALDFANRRGVVHRDVKPANILIDTDTGQVLLSDFGIARQMSGDDGLTAAGSFIGTFDYSSPEQISDDDLDGRSDQYALACTVVQLLTGCKPFTGHTAAAIIKRHLVDPPPSVAAMRPGLPAAVDPVFNRALAKRPADRYRSCADFAKELAAALHTAAAPTPGEAPTQLISTGEATRITTSINYEFVGEAQTFTYTVADVTHTVTLRRIRATRDLPQHRVTAGDRGGWIQSPANLVDQAWVGDEAWVVGSARVRENAAVRDNAFVGDHADIAGTARVDGSASVFGEARVLGQSRISDNSEINGQAMISGGAWVQEDAVVTESASAGDHARVSGNARVAGEARIRDYANVTEQCEISGQARVDGHARISGSVTVTGKAAVSDRARVYGRAQIADNAVVADDASVSGDAVIGGRAQILDQETITTGSRG</sequence>
<feature type="domain" description="Protein kinase" evidence="8">
    <location>
        <begin position="12"/>
        <end position="279"/>
    </location>
</feature>
<name>A0ABX6IHL9_9ACTN</name>
<dbReference type="EMBL" id="CP045809">
    <property type="protein sequence ID" value="QHN35362.1"/>
    <property type="molecule type" value="Genomic_DNA"/>
</dbReference>
<dbReference type="InterPro" id="IPR011004">
    <property type="entry name" value="Trimer_LpxA-like_sf"/>
</dbReference>
<dbReference type="CDD" id="cd14014">
    <property type="entry name" value="STKc_PknB_like"/>
    <property type="match status" value="1"/>
</dbReference>
<dbReference type="SMART" id="SM00220">
    <property type="entry name" value="S_TKc"/>
    <property type="match status" value="1"/>
</dbReference>
<evidence type="ECO:0000256" key="5">
    <source>
        <dbReference type="ARBA" id="ARBA00022777"/>
    </source>
</evidence>
<dbReference type="GO" id="GO:0016301">
    <property type="term" value="F:kinase activity"/>
    <property type="evidence" value="ECO:0007669"/>
    <property type="project" value="UniProtKB-KW"/>
</dbReference>
<reference evidence="9" key="1">
    <citation type="journal article" date="2021" name="Nat. Microbiol.">
        <title>Cocultivation of an ultrasmall environmental parasitic bacterium with lytic ability against bacteria associated with wastewater foams.</title>
        <authorList>
            <person name="Batinovic S."/>
            <person name="Rose J.J.A."/>
            <person name="Ratcliffe J."/>
            <person name="Seviour R.J."/>
            <person name="Petrovski S."/>
        </authorList>
    </citation>
    <scope>NUCLEOTIDE SEQUENCE</scope>
    <source>
        <strain evidence="9">CON9</strain>
    </source>
</reference>
<dbReference type="Gene3D" id="3.30.200.20">
    <property type="entry name" value="Phosphorylase Kinase, domain 1"/>
    <property type="match status" value="1"/>
</dbReference>
<evidence type="ECO:0000256" key="2">
    <source>
        <dbReference type="ARBA" id="ARBA00022527"/>
    </source>
</evidence>
<dbReference type="PANTHER" id="PTHR43289">
    <property type="entry name" value="MITOGEN-ACTIVATED PROTEIN KINASE KINASE KINASE 20-RELATED"/>
    <property type="match status" value="1"/>
</dbReference>
<keyword evidence="6 7" id="KW-0067">ATP-binding</keyword>
<evidence type="ECO:0000256" key="6">
    <source>
        <dbReference type="ARBA" id="ARBA00022840"/>
    </source>
</evidence>
<dbReference type="InterPro" id="IPR017441">
    <property type="entry name" value="Protein_kinase_ATP_BS"/>
</dbReference>
<evidence type="ECO:0000313" key="10">
    <source>
        <dbReference type="Proteomes" id="UP001059836"/>
    </source>
</evidence>
<keyword evidence="2" id="KW-0723">Serine/threonine-protein kinase</keyword>
<dbReference type="InterPro" id="IPR008271">
    <property type="entry name" value="Ser/Thr_kinase_AS"/>
</dbReference>
<dbReference type="Proteomes" id="UP001059836">
    <property type="component" value="Chromosome"/>
</dbReference>
<dbReference type="RefSeq" id="WP_213249536.1">
    <property type="nucleotide sequence ID" value="NZ_CP045806.1"/>
</dbReference>
<evidence type="ECO:0000313" key="9">
    <source>
        <dbReference type="EMBL" id="QHN35362.1"/>
    </source>
</evidence>
<evidence type="ECO:0000256" key="4">
    <source>
        <dbReference type="ARBA" id="ARBA00022741"/>
    </source>
</evidence>
<evidence type="ECO:0000256" key="7">
    <source>
        <dbReference type="PROSITE-ProRule" id="PRU10141"/>
    </source>
</evidence>
<keyword evidence="5 9" id="KW-0418">Kinase</keyword>
<dbReference type="PROSITE" id="PS00108">
    <property type="entry name" value="PROTEIN_KINASE_ST"/>
    <property type="match status" value="1"/>
</dbReference>
<dbReference type="EC" id="2.7.11.1" evidence="1"/>
<dbReference type="InterPro" id="IPR011009">
    <property type="entry name" value="Kinase-like_dom_sf"/>
</dbReference>
<dbReference type="Gene3D" id="2.160.10.10">
    <property type="entry name" value="Hexapeptide repeat proteins"/>
    <property type="match status" value="1"/>
</dbReference>
<gene>
    <name evidence="9" type="ORF">GII31_11145</name>
</gene>
<dbReference type="PANTHER" id="PTHR43289:SF6">
    <property type="entry name" value="SERINE_THREONINE-PROTEIN KINASE NEKL-3"/>
    <property type="match status" value="1"/>
</dbReference>
<protein>
    <recommendedName>
        <fullName evidence="1">non-specific serine/threonine protein kinase</fullName>
        <ecNumber evidence="1">2.7.11.1</ecNumber>
    </recommendedName>
</protein>
<accession>A0ABX6IHL9</accession>
<evidence type="ECO:0000256" key="1">
    <source>
        <dbReference type="ARBA" id="ARBA00012513"/>
    </source>
</evidence>
<keyword evidence="10" id="KW-1185">Reference proteome</keyword>
<dbReference type="Gene3D" id="1.10.510.10">
    <property type="entry name" value="Transferase(Phosphotransferase) domain 1"/>
    <property type="match status" value="1"/>
</dbReference>
<organism evidence="9 10">
    <name type="scientific">Gordonia pseudamarae</name>
    <dbReference type="NCBI Taxonomy" id="2831662"/>
    <lineage>
        <taxon>Bacteria</taxon>
        <taxon>Bacillati</taxon>
        <taxon>Actinomycetota</taxon>
        <taxon>Actinomycetes</taxon>
        <taxon>Mycobacteriales</taxon>
        <taxon>Gordoniaceae</taxon>
        <taxon>Gordonia</taxon>
    </lineage>
</organism>
<dbReference type="PROSITE" id="PS00107">
    <property type="entry name" value="PROTEIN_KINASE_ATP"/>
    <property type="match status" value="1"/>
</dbReference>
<feature type="binding site" evidence="7">
    <location>
        <position position="41"/>
    </location>
    <ligand>
        <name>ATP</name>
        <dbReference type="ChEBI" id="CHEBI:30616"/>
    </ligand>
</feature>
<dbReference type="Pfam" id="PF00069">
    <property type="entry name" value="Pkinase"/>
    <property type="match status" value="1"/>
</dbReference>